<dbReference type="SMART" id="SM00240">
    <property type="entry name" value="FHA"/>
    <property type="match status" value="1"/>
</dbReference>
<evidence type="ECO:0000313" key="4">
    <source>
        <dbReference type="Proteomes" id="UP000187203"/>
    </source>
</evidence>
<feature type="domain" description="FHA" evidence="2">
    <location>
        <begin position="28"/>
        <end position="78"/>
    </location>
</feature>
<reference evidence="4" key="1">
    <citation type="submission" date="2013-09" db="EMBL/GenBank/DDBJ databases">
        <title>Corchorus olitorius genome sequencing.</title>
        <authorList>
            <person name="Alam M."/>
            <person name="Haque M.S."/>
            <person name="Islam M.S."/>
            <person name="Emdad E.M."/>
            <person name="Islam M.M."/>
            <person name="Ahmed B."/>
            <person name="Halim A."/>
            <person name="Hossen Q.M.M."/>
            <person name="Hossain M.Z."/>
            <person name="Ahmed R."/>
            <person name="Khan M.M."/>
            <person name="Islam R."/>
            <person name="Rashid M.M."/>
            <person name="Khan S.A."/>
            <person name="Rahman M.S."/>
            <person name="Alam M."/>
            <person name="Yahiya A.S."/>
            <person name="Khan M.S."/>
            <person name="Azam M.S."/>
            <person name="Haque T."/>
            <person name="Lashkar M.Z.H."/>
            <person name="Akhand A.I."/>
            <person name="Morshed G."/>
            <person name="Roy S."/>
            <person name="Uddin K.S."/>
            <person name="Rabeya T."/>
            <person name="Hossain A.S."/>
            <person name="Chowdhury A."/>
            <person name="Snigdha A.R."/>
            <person name="Mortoza M.S."/>
            <person name="Matin S.A."/>
            <person name="Hoque S.M.E."/>
            <person name="Islam M.K."/>
            <person name="Roy D.K."/>
            <person name="Haider R."/>
            <person name="Moosa M.M."/>
            <person name="Elias S.M."/>
            <person name="Hasan A.M."/>
            <person name="Jahan S."/>
            <person name="Shafiuddin M."/>
            <person name="Mahmood N."/>
            <person name="Shommy N.S."/>
        </authorList>
    </citation>
    <scope>NUCLEOTIDE SEQUENCE [LARGE SCALE GENOMIC DNA]</scope>
    <source>
        <strain evidence="4">cv. O-4</strain>
    </source>
</reference>
<gene>
    <name evidence="3" type="ORF">COLO4_15806</name>
</gene>
<feature type="compositionally biased region" description="Basic and acidic residues" evidence="1">
    <location>
        <begin position="279"/>
        <end position="288"/>
    </location>
</feature>
<keyword evidence="4" id="KW-1185">Reference proteome</keyword>
<dbReference type="InterPro" id="IPR008984">
    <property type="entry name" value="SMAD_FHA_dom_sf"/>
</dbReference>
<dbReference type="InterPro" id="IPR050923">
    <property type="entry name" value="Cell_Proc_Reg/RNA_Proc"/>
</dbReference>
<feature type="compositionally biased region" description="Basic and acidic residues" evidence="1">
    <location>
        <begin position="197"/>
        <end position="213"/>
    </location>
</feature>
<evidence type="ECO:0000313" key="3">
    <source>
        <dbReference type="EMBL" id="OMO95547.1"/>
    </source>
</evidence>
<comment type="caution">
    <text evidence="3">The sequence shown here is derived from an EMBL/GenBank/DDBJ whole genome shotgun (WGS) entry which is preliminary data.</text>
</comment>
<dbReference type="PANTHER" id="PTHR23308">
    <property type="entry name" value="NUCLEAR INHIBITOR OF PROTEIN PHOSPHATASE-1"/>
    <property type="match status" value="1"/>
</dbReference>
<dbReference type="OrthoDB" id="687730at2759"/>
<evidence type="ECO:0000259" key="2">
    <source>
        <dbReference type="PROSITE" id="PS50006"/>
    </source>
</evidence>
<dbReference type="PROSITE" id="PS50006">
    <property type="entry name" value="FHA_DOMAIN"/>
    <property type="match status" value="1"/>
</dbReference>
<dbReference type="Proteomes" id="UP000187203">
    <property type="component" value="Unassembled WGS sequence"/>
</dbReference>
<proteinExistence type="predicted"/>
<feature type="compositionally biased region" description="Basic and acidic residues" evidence="1">
    <location>
        <begin position="225"/>
        <end position="255"/>
    </location>
</feature>
<dbReference type="STRING" id="93759.A0A1R3JLD1"/>
<name>A0A1R3JLD1_9ROSI</name>
<evidence type="ECO:0000256" key="1">
    <source>
        <dbReference type="SAM" id="MobiDB-lite"/>
    </source>
</evidence>
<dbReference type="Gene3D" id="2.60.200.20">
    <property type="match status" value="1"/>
</dbReference>
<accession>A0A1R3JLD1</accession>
<feature type="region of interest" description="Disordered" evidence="1">
    <location>
        <begin position="119"/>
        <end position="140"/>
    </location>
</feature>
<protein>
    <recommendedName>
        <fullName evidence="2">FHA domain-containing protein</fullName>
    </recommendedName>
</protein>
<dbReference type="InterPro" id="IPR000253">
    <property type="entry name" value="FHA_dom"/>
</dbReference>
<dbReference type="Pfam" id="PF00498">
    <property type="entry name" value="FHA"/>
    <property type="match status" value="1"/>
</dbReference>
<sequence>MDSPSISLIIVDGPRKGETVVFKPGSVVRIGRVMRGNNFPIKDAGISSKHLTIEFSSGKWIVRDLGSSNGTTVNNDKVNEETPVELRDGNMLKLGETTSILIKMDGGERAAEEVPVVVESQKRNPPRRGRALKSETESVNKELENLEKKANVRVTRSRKNLDSVNHELVAPKAPEIQESNAQGRRGRPPGRKRKLQEKKSEEKETDFIPKDEVVEQEEPNSSSRNELKVGDAKNEVEKSCNERDEEKKSEEKEAEPINMDEVNEQEELNSSPPEEEKVEDANNEVKKSCDERVELDLEKMTLGEWFDYLEVHLPKQIIETTDEMIEGIRKKGERLQQYMVEQKKKGKARVAPG</sequence>
<dbReference type="EMBL" id="AWUE01015823">
    <property type="protein sequence ID" value="OMO95547.1"/>
    <property type="molecule type" value="Genomic_DNA"/>
</dbReference>
<feature type="region of interest" description="Disordered" evidence="1">
    <location>
        <begin position="157"/>
        <end position="288"/>
    </location>
</feature>
<dbReference type="CDD" id="cd00060">
    <property type="entry name" value="FHA"/>
    <property type="match status" value="1"/>
</dbReference>
<organism evidence="3 4">
    <name type="scientific">Corchorus olitorius</name>
    <dbReference type="NCBI Taxonomy" id="93759"/>
    <lineage>
        <taxon>Eukaryota</taxon>
        <taxon>Viridiplantae</taxon>
        <taxon>Streptophyta</taxon>
        <taxon>Embryophyta</taxon>
        <taxon>Tracheophyta</taxon>
        <taxon>Spermatophyta</taxon>
        <taxon>Magnoliopsida</taxon>
        <taxon>eudicotyledons</taxon>
        <taxon>Gunneridae</taxon>
        <taxon>Pentapetalae</taxon>
        <taxon>rosids</taxon>
        <taxon>malvids</taxon>
        <taxon>Malvales</taxon>
        <taxon>Malvaceae</taxon>
        <taxon>Grewioideae</taxon>
        <taxon>Apeibeae</taxon>
        <taxon>Corchorus</taxon>
    </lineage>
</organism>
<dbReference type="SUPFAM" id="SSF49879">
    <property type="entry name" value="SMAD/FHA domain"/>
    <property type="match status" value="1"/>
</dbReference>
<feature type="compositionally biased region" description="Basic residues" evidence="1">
    <location>
        <begin position="184"/>
        <end position="196"/>
    </location>
</feature>
<dbReference type="AlphaFoldDB" id="A0A1R3JLD1"/>